<dbReference type="NCBIfam" id="TIGR04294">
    <property type="entry name" value="pre_pil_HX9DG"/>
    <property type="match status" value="1"/>
</dbReference>
<feature type="domain" description="DUF1559" evidence="2">
    <location>
        <begin position="33"/>
        <end position="343"/>
    </location>
</feature>
<dbReference type="Gene3D" id="3.30.700.10">
    <property type="entry name" value="Glycoprotein, Type 4 Pilin"/>
    <property type="match status" value="1"/>
</dbReference>
<sequence>MPSRRRSGFTLIELLVVIAIIAILIGLLLPAVQKVREAAARMSCQNNLKQLGLACHSFHDAQQGWPLGIEFNVGSAWTAFILPYMEQDNVFKALTFQEDSLANRQWAQGLPGVPGDITSSNPDLRNIGACEMKFKMFTCPSSGLPDNIPDISGDNWIVQRRAPANYSGCVSGVITDDRRRITANTPWGSTNSGTEDIHTLDGIFIAKQVHQRITRDGQSYGGMTSGVTMTAITDGTSNTIAIGEVLTDRLAIPDMGLTRENNASGQGRKDHWAIGGDDADTSNQGDMSEFLFSTAVKINTPRVAGGSAGFAAYELSAGSGHSGGANFLFADGSVKFLRDSLDSGIFSALGTRAGGEVIGNY</sequence>
<dbReference type="PROSITE" id="PS00409">
    <property type="entry name" value="PROKAR_NTER_METHYL"/>
    <property type="match status" value="1"/>
</dbReference>
<dbReference type="InterPro" id="IPR011453">
    <property type="entry name" value="DUF1559"/>
</dbReference>
<evidence type="ECO:0000313" key="3">
    <source>
        <dbReference type="EMBL" id="MDY3563586.1"/>
    </source>
</evidence>
<reference evidence="4" key="1">
    <citation type="journal article" date="2023" name="Mar. Drugs">
        <title>Gemmata algarum, a Novel Planctomycete Isolated from an Algal Mat, Displays Antimicrobial Activity.</title>
        <authorList>
            <person name="Kumar G."/>
            <person name="Kallscheuer N."/>
            <person name="Kashif M."/>
            <person name="Ahamad S."/>
            <person name="Jagadeeshwari U."/>
            <person name="Pannikurungottu S."/>
            <person name="Haufschild T."/>
            <person name="Kabuu M."/>
            <person name="Sasikala C."/>
            <person name="Jogler C."/>
            <person name="Ramana C."/>
        </authorList>
    </citation>
    <scope>NUCLEOTIDE SEQUENCE [LARGE SCALE GENOMIC DNA]</scope>
    <source>
        <strain evidence="4">JC673</strain>
    </source>
</reference>
<dbReference type="InterPro" id="IPR027558">
    <property type="entry name" value="Pre_pil_HX9DG_C"/>
</dbReference>
<dbReference type="InterPro" id="IPR012902">
    <property type="entry name" value="N_methyl_site"/>
</dbReference>
<dbReference type="RefSeq" id="WP_320689758.1">
    <property type="nucleotide sequence ID" value="NZ_JAXBLV010000244.1"/>
</dbReference>
<keyword evidence="1" id="KW-1133">Transmembrane helix</keyword>
<evidence type="ECO:0000256" key="1">
    <source>
        <dbReference type="SAM" id="Phobius"/>
    </source>
</evidence>
<comment type="caution">
    <text evidence="3">The sequence shown here is derived from an EMBL/GenBank/DDBJ whole genome shotgun (WGS) entry which is preliminary data.</text>
</comment>
<organism evidence="3 4">
    <name type="scientific">Gemmata algarum</name>
    <dbReference type="NCBI Taxonomy" id="2975278"/>
    <lineage>
        <taxon>Bacteria</taxon>
        <taxon>Pseudomonadati</taxon>
        <taxon>Planctomycetota</taxon>
        <taxon>Planctomycetia</taxon>
        <taxon>Gemmatales</taxon>
        <taxon>Gemmataceae</taxon>
        <taxon>Gemmata</taxon>
    </lineage>
</organism>
<dbReference type="Pfam" id="PF07963">
    <property type="entry name" value="N_methyl"/>
    <property type="match status" value="1"/>
</dbReference>
<dbReference type="PANTHER" id="PTHR30093">
    <property type="entry name" value="GENERAL SECRETION PATHWAY PROTEIN G"/>
    <property type="match status" value="1"/>
</dbReference>
<dbReference type="PANTHER" id="PTHR30093:SF2">
    <property type="entry name" value="TYPE II SECRETION SYSTEM PROTEIN H"/>
    <property type="match status" value="1"/>
</dbReference>
<dbReference type="NCBIfam" id="TIGR02532">
    <property type="entry name" value="IV_pilin_GFxxxE"/>
    <property type="match status" value="1"/>
</dbReference>
<dbReference type="InterPro" id="IPR045584">
    <property type="entry name" value="Pilin-like"/>
</dbReference>
<gene>
    <name evidence="3" type="ORF">R5W23_005200</name>
</gene>
<keyword evidence="1" id="KW-0472">Membrane</keyword>
<name>A0ABU5F7K9_9BACT</name>
<dbReference type="Pfam" id="PF07596">
    <property type="entry name" value="SBP_bac_10"/>
    <property type="match status" value="1"/>
</dbReference>
<proteinExistence type="predicted"/>
<keyword evidence="1" id="KW-0812">Transmembrane</keyword>
<accession>A0ABU5F7K9</accession>
<dbReference type="EMBL" id="JAXBLV010000244">
    <property type="protein sequence ID" value="MDY3563586.1"/>
    <property type="molecule type" value="Genomic_DNA"/>
</dbReference>
<keyword evidence="4" id="KW-1185">Reference proteome</keyword>
<protein>
    <submittedName>
        <fullName evidence="3">DUF1559 domain-containing protein</fullName>
    </submittedName>
</protein>
<dbReference type="SUPFAM" id="SSF54523">
    <property type="entry name" value="Pili subunits"/>
    <property type="match status" value="1"/>
</dbReference>
<feature type="transmembrane region" description="Helical" evidence="1">
    <location>
        <begin position="12"/>
        <end position="32"/>
    </location>
</feature>
<evidence type="ECO:0000259" key="2">
    <source>
        <dbReference type="Pfam" id="PF07596"/>
    </source>
</evidence>
<evidence type="ECO:0000313" key="4">
    <source>
        <dbReference type="Proteomes" id="UP001272242"/>
    </source>
</evidence>
<dbReference type="Proteomes" id="UP001272242">
    <property type="component" value="Unassembled WGS sequence"/>
</dbReference>